<sequence>MLKRSDYIIGLLCRSLLRSTKHSHIRGCAQT</sequence>
<reference evidence="1" key="1">
    <citation type="submission" date="2014-11" db="EMBL/GenBank/DDBJ databases">
        <authorList>
            <person name="Amaro Gonzalez C."/>
        </authorList>
    </citation>
    <scope>NUCLEOTIDE SEQUENCE</scope>
</reference>
<accession>A0A0E9QIX5</accession>
<protein>
    <submittedName>
        <fullName evidence="1">Uncharacterized protein</fullName>
    </submittedName>
</protein>
<name>A0A0E9QIX5_ANGAN</name>
<dbReference type="AlphaFoldDB" id="A0A0E9QIX5"/>
<dbReference type="EMBL" id="GBXM01092529">
    <property type="protein sequence ID" value="JAH16048.1"/>
    <property type="molecule type" value="Transcribed_RNA"/>
</dbReference>
<reference evidence="1" key="2">
    <citation type="journal article" date="2015" name="Fish Shellfish Immunol.">
        <title>Early steps in the European eel (Anguilla anguilla)-Vibrio vulnificus interaction in the gills: Role of the RtxA13 toxin.</title>
        <authorList>
            <person name="Callol A."/>
            <person name="Pajuelo D."/>
            <person name="Ebbesson L."/>
            <person name="Teles M."/>
            <person name="MacKenzie S."/>
            <person name="Amaro C."/>
        </authorList>
    </citation>
    <scope>NUCLEOTIDE SEQUENCE</scope>
</reference>
<proteinExistence type="predicted"/>
<evidence type="ECO:0000313" key="1">
    <source>
        <dbReference type="EMBL" id="JAH16048.1"/>
    </source>
</evidence>
<organism evidence="1">
    <name type="scientific">Anguilla anguilla</name>
    <name type="common">European freshwater eel</name>
    <name type="synonym">Muraena anguilla</name>
    <dbReference type="NCBI Taxonomy" id="7936"/>
    <lineage>
        <taxon>Eukaryota</taxon>
        <taxon>Metazoa</taxon>
        <taxon>Chordata</taxon>
        <taxon>Craniata</taxon>
        <taxon>Vertebrata</taxon>
        <taxon>Euteleostomi</taxon>
        <taxon>Actinopterygii</taxon>
        <taxon>Neopterygii</taxon>
        <taxon>Teleostei</taxon>
        <taxon>Anguilliformes</taxon>
        <taxon>Anguillidae</taxon>
        <taxon>Anguilla</taxon>
    </lineage>
</organism>